<reference evidence="1" key="1">
    <citation type="journal article" date="2021" name="New Phytol.">
        <title>Evolutionary innovations through gain and loss of genes in the ectomycorrhizal Boletales.</title>
        <authorList>
            <person name="Wu G."/>
            <person name="Miyauchi S."/>
            <person name="Morin E."/>
            <person name="Kuo A."/>
            <person name="Drula E."/>
            <person name="Varga T."/>
            <person name="Kohler A."/>
            <person name="Feng B."/>
            <person name="Cao Y."/>
            <person name="Lipzen A."/>
            <person name="Daum C."/>
            <person name="Hundley H."/>
            <person name="Pangilinan J."/>
            <person name="Johnson J."/>
            <person name="Barry K."/>
            <person name="LaButti K."/>
            <person name="Ng V."/>
            <person name="Ahrendt S."/>
            <person name="Min B."/>
            <person name="Choi I.G."/>
            <person name="Park H."/>
            <person name="Plett J.M."/>
            <person name="Magnuson J."/>
            <person name="Spatafora J.W."/>
            <person name="Nagy L.G."/>
            <person name="Henrissat B."/>
            <person name="Grigoriev I.V."/>
            <person name="Yang Z.L."/>
            <person name="Xu J."/>
            <person name="Martin F.M."/>
        </authorList>
    </citation>
    <scope>NUCLEOTIDE SEQUENCE</scope>
    <source>
        <strain evidence="1">ATCC 28755</strain>
    </source>
</reference>
<dbReference type="EMBL" id="MU267854">
    <property type="protein sequence ID" value="KAH7907983.1"/>
    <property type="molecule type" value="Genomic_DNA"/>
</dbReference>
<accession>A0ACB8A4J4</accession>
<organism evidence="1 2">
    <name type="scientific">Hygrophoropsis aurantiaca</name>
    <dbReference type="NCBI Taxonomy" id="72124"/>
    <lineage>
        <taxon>Eukaryota</taxon>
        <taxon>Fungi</taxon>
        <taxon>Dikarya</taxon>
        <taxon>Basidiomycota</taxon>
        <taxon>Agaricomycotina</taxon>
        <taxon>Agaricomycetes</taxon>
        <taxon>Agaricomycetidae</taxon>
        <taxon>Boletales</taxon>
        <taxon>Coniophorineae</taxon>
        <taxon>Hygrophoropsidaceae</taxon>
        <taxon>Hygrophoropsis</taxon>
    </lineage>
</organism>
<sequence length="141" mass="16596">MCLYDWVRLSEKKRIPREKSTENHDSLSQRGSSKYTTYYRFTKEHPLHATHHVRVLTHGEGNIPSFVGGSLPRHDRGDLEYYSSAMLALFAPWRSGRDLKGDNATWEEQFKAFTFSERHVEIMKFFNVRYECLDARDDYAA</sequence>
<dbReference type="Proteomes" id="UP000790377">
    <property type="component" value="Unassembled WGS sequence"/>
</dbReference>
<evidence type="ECO:0000313" key="2">
    <source>
        <dbReference type="Proteomes" id="UP000790377"/>
    </source>
</evidence>
<keyword evidence="2" id="KW-1185">Reference proteome</keyword>
<gene>
    <name evidence="1" type="ORF">BJ138DRAFT_1013625</name>
</gene>
<proteinExistence type="predicted"/>
<name>A0ACB8A4J4_9AGAM</name>
<feature type="non-terminal residue" evidence="1">
    <location>
        <position position="141"/>
    </location>
</feature>
<protein>
    <submittedName>
        <fullName evidence="1">Uncharacterized protein</fullName>
    </submittedName>
</protein>
<comment type="caution">
    <text evidence="1">The sequence shown here is derived from an EMBL/GenBank/DDBJ whole genome shotgun (WGS) entry which is preliminary data.</text>
</comment>
<evidence type="ECO:0000313" key="1">
    <source>
        <dbReference type="EMBL" id="KAH7907983.1"/>
    </source>
</evidence>